<protein>
    <submittedName>
        <fullName evidence="1">Uncharacterized protein</fullName>
    </submittedName>
</protein>
<sequence>MPEEKKLEHAVTLASAFIKNGDIRIQNAPIREDSNPLLVLETLIVEIYKALGKVDECLADFDD</sequence>
<reference evidence="1 2" key="1">
    <citation type="submission" date="2021-02" db="EMBL/GenBank/DDBJ databases">
        <title>Activity-based single-cell genomes from oceanic crustal fluid captures similar information to metagenomic and metatranscriptomic surveys with orders of magnitude less sampling.</title>
        <authorList>
            <person name="D'Angelo T.S."/>
            <person name="Orcutt B.N."/>
        </authorList>
    </citation>
    <scope>NUCLEOTIDE SEQUENCE [LARGE SCALE GENOMIC DNA]</scope>
    <source>
        <strain evidence="1">AH-315-G02</strain>
    </source>
</reference>
<organism evidence="1 2">
    <name type="scientific">Desulfotalea psychrophila</name>
    <dbReference type="NCBI Taxonomy" id="84980"/>
    <lineage>
        <taxon>Bacteria</taxon>
        <taxon>Pseudomonadati</taxon>
        <taxon>Thermodesulfobacteriota</taxon>
        <taxon>Desulfobulbia</taxon>
        <taxon>Desulfobulbales</taxon>
        <taxon>Desulfocapsaceae</taxon>
        <taxon>Desulfotalea</taxon>
    </lineage>
</organism>
<keyword evidence="2" id="KW-1185">Reference proteome</keyword>
<proteinExistence type="predicted"/>
<comment type="caution">
    <text evidence="1">The sequence shown here is derived from an EMBL/GenBank/DDBJ whole genome shotgun (WGS) entry which is preliminary data.</text>
</comment>
<name>A0ABS3AUL8_9BACT</name>
<evidence type="ECO:0000313" key="2">
    <source>
        <dbReference type="Proteomes" id="UP000717534"/>
    </source>
</evidence>
<dbReference type="EMBL" id="JAFITO010000015">
    <property type="protein sequence ID" value="MBN4068434.1"/>
    <property type="molecule type" value="Genomic_DNA"/>
</dbReference>
<gene>
    <name evidence="1" type="ORF">JYU06_02775</name>
</gene>
<accession>A0ABS3AUL8</accession>
<dbReference type="Proteomes" id="UP000717534">
    <property type="component" value="Unassembled WGS sequence"/>
</dbReference>
<evidence type="ECO:0000313" key="1">
    <source>
        <dbReference type="EMBL" id="MBN4068434.1"/>
    </source>
</evidence>